<evidence type="ECO:0000259" key="11">
    <source>
        <dbReference type="SMART" id="SM00990"/>
    </source>
</evidence>
<dbReference type="SMART" id="SM00990">
    <property type="entry name" value="VRR_NUC"/>
    <property type="match status" value="1"/>
</dbReference>
<proteinExistence type="inferred from homology"/>
<dbReference type="InterPro" id="IPR014883">
    <property type="entry name" value="VRR_NUC"/>
</dbReference>
<keyword evidence="10" id="KW-0464">Manganese</keyword>
<accession>A0A076PJ68</accession>
<comment type="cofactor">
    <cofactor evidence="2">
        <name>Mn(2+)</name>
        <dbReference type="ChEBI" id="CHEBI:29035"/>
    </cofactor>
</comment>
<evidence type="ECO:0000256" key="1">
    <source>
        <dbReference type="ARBA" id="ARBA00000983"/>
    </source>
</evidence>
<evidence type="ECO:0000256" key="6">
    <source>
        <dbReference type="ARBA" id="ARBA00022722"/>
    </source>
</evidence>
<dbReference type="GO" id="GO:0003676">
    <property type="term" value="F:nucleic acid binding"/>
    <property type="evidence" value="ECO:0007669"/>
    <property type="project" value="InterPro"/>
</dbReference>
<protein>
    <recommendedName>
        <fullName evidence="5">phosphodiesterase I</fullName>
        <ecNumber evidence="5">3.1.4.1</ecNumber>
    </recommendedName>
</protein>
<dbReference type="Pfam" id="PF21315">
    <property type="entry name" value="FAN1_HTH"/>
    <property type="match status" value="1"/>
</dbReference>
<dbReference type="Proteomes" id="UP000028782">
    <property type="component" value="Chromosome"/>
</dbReference>
<dbReference type="InterPro" id="IPR011856">
    <property type="entry name" value="tRNA_endonuc-like_dom_sf"/>
</dbReference>
<comment type="similarity">
    <text evidence="4">Belongs to the FAN1 family.</text>
</comment>
<keyword evidence="9" id="KW-0460">Magnesium</keyword>
<keyword evidence="7" id="KW-0479">Metal-binding</keyword>
<evidence type="ECO:0000256" key="3">
    <source>
        <dbReference type="ARBA" id="ARBA00001946"/>
    </source>
</evidence>
<feature type="domain" description="VRR-NUC" evidence="11">
    <location>
        <begin position="461"/>
        <end position="579"/>
    </location>
</feature>
<dbReference type="GO" id="GO:0046872">
    <property type="term" value="F:metal ion binding"/>
    <property type="evidence" value="ECO:0007669"/>
    <property type="project" value="UniProtKB-KW"/>
</dbReference>
<evidence type="ECO:0000256" key="4">
    <source>
        <dbReference type="ARBA" id="ARBA00005533"/>
    </source>
</evidence>
<reference evidence="12 13" key="1">
    <citation type="journal article" date="2014" name="Genome Announc.">
        <title>Complete Genome Sequence of Polychlorinated Biphenyl Degrader Comamonas testosteroni TK102 (NBRC 109938).</title>
        <authorList>
            <person name="Fukuda K."/>
            <person name="Hosoyama A."/>
            <person name="Tsuchikane K."/>
            <person name="Ohji S."/>
            <person name="Yamazoe A."/>
            <person name="Fujita N."/>
            <person name="Shintani M."/>
            <person name="Kimbara K."/>
        </authorList>
    </citation>
    <scope>NUCLEOTIDE SEQUENCE [LARGE SCALE GENOMIC DNA]</scope>
    <source>
        <strain evidence="12">TK102</strain>
    </source>
</reference>
<organism evidence="12 13">
    <name type="scientific">Comamonas testosteroni TK102</name>
    <dbReference type="NCBI Taxonomy" id="1392005"/>
    <lineage>
        <taxon>Bacteria</taxon>
        <taxon>Pseudomonadati</taxon>
        <taxon>Pseudomonadota</taxon>
        <taxon>Betaproteobacteria</taxon>
        <taxon>Burkholderiales</taxon>
        <taxon>Comamonadaceae</taxon>
        <taxon>Comamonas</taxon>
    </lineage>
</organism>
<dbReference type="EMBL" id="CP006704">
    <property type="protein sequence ID" value="AIJ46824.1"/>
    <property type="molecule type" value="Genomic_DNA"/>
</dbReference>
<evidence type="ECO:0000256" key="2">
    <source>
        <dbReference type="ARBA" id="ARBA00001936"/>
    </source>
</evidence>
<dbReference type="InterPro" id="IPR040603">
    <property type="entry name" value="FAN1_SAP_bact"/>
</dbReference>
<evidence type="ECO:0000256" key="7">
    <source>
        <dbReference type="ARBA" id="ARBA00022723"/>
    </source>
</evidence>
<dbReference type="PANTHER" id="PTHR15749">
    <property type="entry name" value="FANCONI-ASSOCIATED NUCLEASE 1"/>
    <property type="match status" value="1"/>
</dbReference>
<evidence type="ECO:0000256" key="9">
    <source>
        <dbReference type="ARBA" id="ARBA00022842"/>
    </source>
</evidence>
<dbReference type="Pfam" id="PF08774">
    <property type="entry name" value="VRR_NUC"/>
    <property type="match status" value="1"/>
</dbReference>
<dbReference type="GO" id="GO:0036297">
    <property type="term" value="P:interstrand cross-link repair"/>
    <property type="evidence" value="ECO:0007669"/>
    <property type="project" value="InterPro"/>
</dbReference>
<dbReference type="EC" id="3.1.4.1" evidence="5"/>
<dbReference type="AlphaFoldDB" id="A0A076PJ68"/>
<sequence>MKIQVSWSASTRLFAKHFVSVTVTASQATILPPHRFYYLHNFQQALDWLAQRYGDLFSAQEADFIAGFARLPQNSRALLVRMLMRRGPWFRASKLAYEEIPVTVDAAAPLLECGWLSTTEPMDAVELFSLHTKPELLQILTGFELCSSMRKAEMLQRLAERQPEPRPYAVWHPEAVEPVWRVMVGELGERLRLMFFGNLYQDWSEFVLADLGIFRYEPVALDADSRAFQRREDLDFYLEISARRQALDEGVEPAQLLPALIENNSENPWLDMRRAKVLLKLGQVCERLQDWPLAAQAYTASRYAGARHRHIRVLERMQCFDQALALASQAQAAPESEEERQRVARMLPRLSRSMGLGAMGRQPALAPAVAALRGDVQLDRPAQPMAVEYALQAHWHSADAPVFYVENALVNSLFGLLCWPAVFAPLPGAFFHPFQSGPADLGAPDFVLRRQPLFDACLAELEDGRYQATIRQRFADKQGVQSPFVFWGTLTQELLELALDCMPAAHLRILFARLLLDLKANRTGFPDLVRFWPLRSDAGSRYELVEVKAPGDKLQDNQIRWLAYCSEQGIPVRVCHVQWRDEGSTP</sequence>
<dbReference type="InterPro" id="IPR033315">
    <property type="entry name" value="Fan1-like"/>
</dbReference>
<dbReference type="GO" id="GO:0004528">
    <property type="term" value="F:phosphodiesterase I activity"/>
    <property type="evidence" value="ECO:0007669"/>
    <property type="project" value="UniProtKB-EC"/>
</dbReference>
<evidence type="ECO:0000313" key="13">
    <source>
        <dbReference type="Proteomes" id="UP000028782"/>
    </source>
</evidence>
<evidence type="ECO:0000256" key="5">
    <source>
        <dbReference type="ARBA" id="ARBA00012029"/>
    </source>
</evidence>
<keyword evidence="6" id="KW-0540">Nuclease</keyword>
<dbReference type="InterPro" id="IPR049125">
    <property type="entry name" value="FAN1-like_WH"/>
</dbReference>
<dbReference type="Pfam" id="PF18081">
    <property type="entry name" value="FANC_SAP"/>
    <property type="match status" value="1"/>
</dbReference>
<name>A0A076PJ68_COMTE</name>
<evidence type="ECO:0000256" key="8">
    <source>
        <dbReference type="ARBA" id="ARBA00022801"/>
    </source>
</evidence>
<comment type="cofactor">
    <cofactor evidence="3">
        <name>Mg(2+)</name>
        <dbReference type="ChEBI" id="CHEBI:18420"/>
    </cofactor>
</comment>
<comment type="catalytic activity">
    <reaction evidence="1">
        <text>Hydrolytically removes 5'-nucleotides successively from the 3'-hydroxy termini of 3'-hydroxy-terminated oligonucleotides.</text>
        <dbReference type="EC" id="3.1.4.1"/>
    </reaction>
</comment>
<keyword evidence="8" id="KW-0378">Hydrolase</keyword>
<evidence type="ECO:0000313" key="12">
    <source>
        <dbReference type="EMBL" id="AIJ46824.1"/>
    </source>
</evidence>
<evidence type="ECO:0000256" key="10">
    <source>
        <dbReference type="ARBA" id="ARBA00023211"/>
    </source>
</evidence>
<gene>
    <name evidence="12" type="ORF">O987_13530</name>
</gene>
<dbReference type="PANTHER" id="PTHR15749:SF4">
    <property type="entry name" value="FANCONI-ASSOCIATED NUCLEASE 1"/>
    <property type="match status" value="1"/>
</dbReference>
<dbReference type="KEGG" id="ctes:O987_13530"/>
<dbReference type="HOGENOM" id="CLU_036183_0_0_4"/>
<dbReference type="Gene3D" id="3.40.1350.10">
    <property type="match status" value="1"/>
</dbReference>